<protein>
    <submittedName>
        <fullName evidence="2">Uncharacterized protein</fullName>
    </submittedName>
</protein>
<evidence type="ECO:0000313" key="3">
    <source>
        <dbReference type="Proteomes" id="UP001352852"/>
    </source>
</evidence>
<sequence>MGPRDPEFKHKTPDNESSSCVQKHTEDSESATVLLIKAEENRAVLEELTILQHLAGAEILHFTQMKQVSDQKTKTASPIKSQKQKNYKTNINQVYDPVDEWDPQTPEQS</sequence>
<comment type="caution">
    <text evidence="2">The sequence shown here is derived from an EMBL/GenBank/DDBJ whole genome shotgun (WGS) entry which is preliminary data.</text>
</comment>
<feature type="compositionally biased region" description="Basic and acidic residues" evidence="1">
    <location>
        <begin position="1"/>
        <end position="14"/>
    </location>
</feature>
<keyword evidence="3" id="KW-1185">Reference proteome</keyword>
<reference evidence="2 3" key="1">
    <citation type="submission" date="2021-06" db="EMBL/GenBank/DDBJ databases">
        <authorList>
            <person name="Palmer J.M."/>
        </authorList>
    </citation>
    <scope>NUCLEOTIDE SEQUENCE [LARGE SCALE GENOMIC DNA]</scope>
    <source>
        <strain evidence="2 3">CL_MEX2019</strain>
        <tissue evidence="2">Muscle</tissue>
    </source>
</reference>
<name>A0ABU7EBR6_9TELE</name>
<feature type="region of interest" description="Disordered" evidence="1">
    <location>
        <begin position="68"/>
        <end position="109"/>
    </location>
</feature>
<proteinExistence type="predicted"/>
<feature type="region of interest" description="Disordered" evidence="1">
    <location>
        <begin position="1"/>
        <end position="27"/>
    </location>
</feature>
<organism evidence="2 3">
    <name type="scientific">Characodon lateralis</name>
    <dbReference type="NCBI Taxonomy" id="208331"/>
    <lineage>
        <taxon>Eukaryota</taxon>
        <taxon>Metazoa</taxon>
        <taxon>Chordata</taxon>
        <taxon>Craniata</taxon>
        <taxon>Vertebrata</taxon>
        <taxon>Euteleostomi</taxon>
        <taxon>Actinopterygii</taxon>
        <taxon>Neopterygii</taxon>
        <taxon>Teleostei</taxon>
        <taxon>Neoteleostei</taxon>
        <taxon>Acanthomorphata</taxon>
        <taxon>Ovalentaria</taxon>
        <taxon>Atherinomorphae</taxon>
        <taxon>Cyprinodontiformes</taxon>
        <taxon>Goodeidae</taxon>
        <taxon>Characodon</taxon>
    </lineage>
</organism>
<feature type="compositionally biased region" description="Polar residues" evidence="1">
    <location>
        <begin position="68"/>
        <end position="81"/>
    </location>
</feature>
<evidence type="ECO:0000256" key="1">
    <source>
        <dbReference type="SAM" id="MobiDB-lite"/>
    </source>
</evidence>
<accession>A0ABU7EBR6</accession>
<dbReference type="Proteomes" id="UP001352852">
    <property type="component" value="Unassembled WGS sequence"/>
</dbReference>
<gene>
    <name evidence="2" type="ORF">CHARACLAT_021686</name>
</gene>
<dbReference type="EMBL" id="JAHUTJ010051321">
    <property type="protein sequence ID" value="MED6284703.1"/>
    <property type="molecule type" value="Genomic_DNA"/>
</dbReference>
<evidence type="ECO:0000313" key="2">
    <source>
        <dbReference type="EMBL" id="MED6284703.1"/>
    </source>
</evidence>